<evidence type="ECO:0000313" key="4">
    <source>
        <dbReference type="Proteomes" id="UP000292564"/>
    </source>
</evidence>
<dbReference type="Pfam" id="PF00271">
    <property type="entry name" value="Helicase_C"/>
    <property type="match status" value="1"/>
</dbReference>
<dbReference type="Gene3D" id="3.40.50.300">
    <property type="entry name" value="P-loop containing nucleotide triphosphate hydrolases"/>
    <property type="match status" value="2"/>
</dbReference>
<sequence length="1099" mass="120826">MLVNVTGAPSQAMGLDLLLGQLCTTDTVVRGRQFELVVRFWLRADPSYGPTVAKMWRWEDWPGAGGQRDTGVDLVVQTTDGQLWAVQCKGHAVTTPVTKAHLDSFLARSDDRRFSRRLLVASTDLLSGNARDEVDRERDIPLTVVGLAELQAAKVTWPARIDDLLVADPQGSLRAARRELRQHQKQAVADVVAELDRQKAAGVKDARTTLVMACGSGKTLTCHGVHEEIDARRTLVLAPSLSLLAQLVREWAAQSAEAGGLRIAVVCSDATVAGDDLPKVSSSELPVPVTTDPDTLRTFLTDHVRDELPVVVFSTYQSSPVVAAAQKAADVAGTPVPFDLVVADEAHYLAGRPAEAFATVLHDDRVHAVRRVFATATPRVVSANVKARAADLDDRVVCMDDPALFGPVAHRLTFGRAIELGLLADYQVLVLGVEQTDDGAAAAVAERHLVQVGDDTTDAASFAALTALGTAWREHNVRTAISFHSRVERARQFAQLVTATAGQPLLQLPASVQASHVSGAMPTGKRAHLLRELTAGSEDDRLRLLANARCLTAGVDVPSLDAVVFVDPRRSATDVVQAVGRALRVADEKERGLIILPVVLRPRQDPDEALSTSAFDTVWQVLGALREHDETLAEELDSLRTALGAGRGVPRGALGKIVIDMPIWRGEDLAARLRARIIERTTSGFFHGLGKLRAFVAEKGHARVPTSWVTDDGFPLGTWAGNRRSQYRRGGELSADRVALLEALPGWVWHAHEDGFVEGLEKLRAYATEHGNTRVAKSWVTDDGFPLGTWAGSRRSDHRRGQLSPDRIAQLEALPGWVWDTKEDGFAEGLEKLRAYATEHRHARVPAKFTTADGFQLGTWVSNRRRRRGQLSPDQVAQLEALPGWVWDTKEDGFAEGLEKLRAYADEHGHARVPKTFVTDDGFPLGGWVSKRRSFHRDGKLSADREEQLEAVPGWVWDKYEADFAEGLEKLRAYADEHRHARVPAVFVTDDGFPLGGWVRKRRNFHRDGKLSADREEQLEAVPGWVWDAREASFAEGLEKLRAYADEHRHARVPAVFVTDDGFPLGGWVRERRGQRGRLSADRVAQLEKVPGWVWDARR</sequence>
<keyword evidence="3" id="KW-0067">ATP-binding</keyword>
<dbReference type="PANTHER" id="PTHR33418">
    <property type="entry name" value="HELICASE-ASSOCIATED"/>
    <property type="match status" value="1"/>
</dbReference>
<feature type="domain" description="Helicase ATP-binding" evidence="1">
    <location>
        <begin position="199"/>
        <end position="396"/>
    </location>
</feature>
<protein>
    <submittedName>
        <fullName evidence="3">Helicase-like protein</fullName>
    </submittedName>
</protein>
<dbReference type="AlphaFoldDB" id="A0A4V2G5Y3"/>
<keyword evidence="3" id="KW-0378">Hydrolase</keyword>
<dbReference type="EMBL" id="SHKY01000002">
    <property type="protein sequence ID" value="RZU46586.1"/>
    <property type="molecule type" value="Genomic_DNA"/>
</dbReference>
<dbReference type="Pfam" id="PF04851">
    <property type="entry name" value="ResIII"/>
    <property type="match status" value="1"/>
</dbReference>
<dbReference type="SMART" id="SM00487">
    <property type="entry name" value="DEXDc"/>
    <property type="match status" value="1"/>
</dbReference>
<comment type="caution">
    <text evidence="3">The sequence shown here is derived from an EMBL/GenBank/DDBJ whole genome shotgun (WGS) entry which is preliminary data.</text>
</comment>
<feature type="domain" description="Helicase C-terminal" evidence="2">
    <location>
        <begin position="464"/>
        <end position="640"/>
    </location>
</feature>
<dbReference type="PANTHER" id="PTHR33418:SF1">
    <property type="entry name" value="HELICASE-ASSOCIATED DOMAIN-CONTAINING PROTEIN"/>
    <property type="match status" value="1"/>
</dbReference>
<keyword evidence="3" id="KW-0347">Helicase</keyword>
<dbReference type="SUPFAM" id="SSF52540">
    <property type="entry name" value="P-loop containing nucleoside triphosphate hydrolases"/>
    <property type="match status" value="1"/>
</dbReference>
<dbReference type="Pfam" id="PF03457">
    <property type="entry name" value="HA"/>
    <property type="match status" value="6"/>
</dbReference>
<dbReference type="InterPro" id="IPR001650">
    <property type="entry name" value="Helicase_C-like"/>
</dbReference>
<dbReference type="InterPro" id="IPR039442">
    <property type="entry name" value="Mrr-like_dom"/>
</dbReference>
<dbReference type="SMART" id="SM00490">
    <property type="entry name" value="HELICc"/>
    <property type="match status" value="1"/>
</dbReference>
<dbReference type="InterPro" id="IPR006935">
    <property type="entry name" value="Helicase/UvrB_N"/>
</dbReference>
<proteinExistence type="predicted"/>
<dbReference type="SUPFAM" id="SSF52980">
    <property type="entry name" value="Restriction endonuclease-like"/>
    <property type="match status" value="1"/>
</dbReference>
<dbReference type="GO" id="GO:0003677">
    <property type="term" value="F:DNA binding"/>
    <property type="evidence" value="ECO:0007669"/>
    <property type="project" value="InterPro"/>
</dbReference>
<dbReference type="PROSITE" id="PS51194">
    <property type="entry name" value="HELICASE_CTER"/>
    <property type="match status" value="1"/>
</dbReference>
<evidence type="ECO:0000259" key="2">
    <source>
        <dbReference type="PROSITE" id="PS51194"/>
    </source>
</evidence>
<evidence type="ECO:0000259" key="1">
    <source>
        <dbReference type="PROSITE" id="PS51192"/>
    </source>
</evidence>
<dbReference type="PROSITE" id="PS51192">
    <property type="entry name" value="HELICASE_ATP_BIND_1"/>
    <property type="match status" value="1"/>
</dbReference>
<gene>
    <name evidence="3" type="ORF">EV385_6661</name>
</gene>
<organism evidence="3 4">
    <name type="scientific">Krasilnikovia cinnamomea</name>
    <dbReference type="NCBI Taxonomy" id="349313"/>
    <lineage>
        <taxon>Bacteria</taxon>
        <taxon>Bacillati</taxon>
        <taxon>Actinomycetota</taxon>
        <taxon>Actinomycetes</taxon>
        <taxon>Micromonosporales</taxon>
        <taxon>Micromonosporaceae</taxon>
        <taxon>Krasilnikovia</taxon>
    </lineage>
</organism>
<keyword evidence="3" id="KW-0547">Nucleotide-binding</keyword>
<dbReference type="CDD" id="cd18785">
    <property type="entry name" value="SF2_C"/>
    <property type="match status" value="1"/>
</dbReference>
<dbReference type="GO" id="GO:0016787">
    <property type="term" value="F:hydrolase activity"/>
    <property type="evidence" value="ECO:0007669"/>
    <property type="project" value="InterPro"/>
</dbReference>
<dbReference type="GO" id="GO:0005524">
    <property type="term" value="F:ATP binding"/>
    <property type="evidence" value="ECO:0007669"/>
    <property type="project" value="InterPro"/>
</dbReference>
<dbReference type="InterPro" id="IPR005114">
    <property type="entry name" value="Helicase_assoc"/>
</dbReference>
<evidence type="ECO:0000313" key="3">
    <source>
        <dbReference type="EMBL" id="RZU46586.1"/>
    </source>
</evidence>
<dbReference type="GO" id="GO:0004386">
    <property type="term" value="F:helicase activity"/>
    <property type="evidence" value="ECO:0007669"/>
    <property type="project" value="UniProtKB-KW"/>
</dbReference>
<dbReference type="Pfam" id="PF13156">
    <property type="entry name" value="Mrr_cat_2"/>
    <property type="match status" value="1"/>
</dbReference>
<keyword evidence="4" id="KW-1185">Reference proteome</keyword>
<accession>A0A4V2G5Y3</accession>
<reference evidence="3 4" key="1">
    <citation type="submission" date="2019-02" db="EMBL/GenBank/DDBJ databases">
        <title>Sequencing the genomes of 1000 actinobacteria strains.</title>
        <authorList>
            <person name="Klenk H.-P."/>
        </authorList>
    </citation>
    <scope>NUCLEOTIDE SEQUENCE [LARGE SCALE GENOMIC DNA]</scope>
    <source>
        <strain evidence="3 4">DSM 45162</strain>
    </source>
</reference>
<name>A0A4V2G5Y3_9ACTN</name>
<dbReference type="Gene3D" id="6.10.140.530">
    <property type="match status" value="6"/>
</dbReference>
<dbReference type="InterPro" id="IPR011335">
    <property type="entry name" value="Restrct_endonuc-II-like"/>
</dbReference>
<dbReference type="Proteomes" id="UP000292564">
    <property type="component" value="Unassembled WGS sequence"/>
</dbReference>
<dbReference type="InterPro" id="IPR027417">
    <property type="entry name" value="P-loop_NTPase"/>
</dbReference>
<dbReference type="InterPro" id="IPR014001">
    <property type="entry name" value="Helicase_ATP-bd"/>
</dbReference>